<dbReference type="PANTHER" id="PTHR46130:SF3">
    <property type="entry name" value="CHROMOSOME UNDETERMINED SCAFFOLD_33, WHOLE GENOME SHOTGUN SEQUENCE"/>
    <property type="match status" value="1"/>
</dbReference>
<sequence>MNGTFVIQTQILSEIDDVALWNETVESLTVTVKAGGALKSNMTYSFRFLLTNGFTLQDGLTINVTVKGGISIVSSPMRSTAGSILNISILDHGKDFSQDPLLFVASTSTCFCGDRLLDQPGNARYCLKPIVALGASFNFTRAFGARILAIRASGALLRPNLPKSIIPPVVLEPDLATIPSVTNAIPQPQIGDAAPLKVYGSEFVISTIGQSSPYPAATNTLTVTLCANLLLTSLAIITIEGLTGGSSPTGALALEGPGALSFQNAATGIPGTADWNDNRKTLNLFVVSNVSVFSVQIFSFNLQNSISGQSSPPISLSASGITGGVYPVPSRILRKAMTKDLTTILTNILGASQGDAAPLKIQAPKFLIKRVSQSYAWPCQSCGVQNYIHVTLAVNFIASGLTNSEIILSGLRGSATSDSGGNSILVADLDAEASEMLIDDSSGSLTSREGSRLYLKGNPVIEEWFSTFTQVSGSAYLDQGIHDLRLEYKELTGLAKVSLKWKSSSGILQPIPNSVLYYGKAAIGTEINVYACGDGLVSRSAEECDDGNTESNDGCSSSCSVEYGYSCHSTPSLCKTICGDGRRVSLEYGGLEQCDDGNLYDGDGCSSACAIEFNYSCIGGTPLTRDYCKVLPPSYDTSDKTIHLDFVTITVNSETRASKLLIQFLPSQIFFPTESNSVRLSVQRNGTRLRSFATRDGMLRSDISSDEFLLKVGGGIIFRSIFLNTTTLKLDVLHCYDINNILIQKEDAAISGIIGSTYNDSSPLNLKSLGFIENLISQSTSSVASINILKVSIALNIDVPYDPNECGLTIKGLTGSDSPRTQGFTSIIPLDEYVQVLQVSDSQLFSNAGIGILRIDQELMLFQEKRNLLYVKRGFLRSLQKSHEDLTNVILENVAFIQEGLNESDSTSLVESASFANIKPNDILQIDQELIFLEYVDLHYSICPKGCERQIDLRCQCFASRYDRLSFQRGIGNTLPTSHKNHAVIQRLFVDYIVNHPVSTSDTFLNLRKRDLTIEGVFLYRKYIKLGTEILFVNSINFPTAGVRRGTVGTRPLSIALGTLVEIPKQSILSSDITDASADTIFLQSVSSCCVFVGDYIQIDDEVLLILAISQNNLSVSRGASSSAATSHTAGAAVIAIHSTAIVQGWNFLETATKLLLQSYDMPSIQVGRFLQIEDEIVLVTNVSTDGVETERGVGQTEVVAHAGGTTVTVVLMTTVIRESRIWHNDTAIRVFNTSVFEISSGLFLELEDEIILVSDVRAVSDAVLELQVVRGLAGTYPREHAGGSIVKPTTGARLTADVTATDDRFAISSSFDIPNLEQGAYLQVGEEVVRVEQVGADYLSVARGQYLTEVVAFPSRSQLILCDRTLLILGSDMAASSLTLSLDVSSWNFSPVVGDYLQVEAEVVRVGHIDTSGNSFTVQRSMLGTVAVNHPDGSVVKSVKTYKLNVKYPMDQAQGWMMIDSVDMEAFFVGGILQIDDELVGISYMNISNLTVTRGIFSSATSFHSNGTIVPYLSASLSMKETGFYPGQLSIEDEIISVASTPLTFQPYTYLKIDEEILLVKANLSNALYVVERGSAGTAVSIHSDGSIITQLRMTVLNHSEGLSEFDNRTMLSRTAYFCTIRVGTFMEIEDEIVRVSSVADPYVFISRGQAGTVPRFHPDKAKVSIPIETFLLNDLEATTSTFSVEDASAADISISMYIQIDEEIMFVQNKTGDLVTVLRAQRFTTASFHSKYSIVIAVRRTGLFMNYTLDIVSEEINVYSAKTAGILPGSDLILGNEYLFVTDVEGNRLTVKRGMYNSSVESHHSGAKISATTPLISQSQSPDRFAPNGWDPLTGTLAIKVLTSLIKNTAYSFAFPLLNPAAPQGPVTPDLILSCGAVSLQQTMSVSSSSPPLQVDPPAFIVKTIRQSSPYPEATNVIRVEFAVNFDASPPSAVVVSGLVGSLTHDDNHLAIGPCDLNEVGVFDIEARWQQNSGTISLLTRNNSLIEANKLYCFTFNLTNPTLSQNANDVYIVLSNQKISAQGKMETEAFCIPSSGQSQLSAYIPDPVTSILAVMSTAAFQNGKLIQCDEEIMLVQRIHNDTILQVSRGYGGSNATCHSVGMTVYSILLGAQQGDCRPLKILTPGFVLKAIKQSTFYADVTNRMTVELGTNVDLPIAASITINGLKSSSTEDSPFLPLKYSTSNASIFGPYGAWTQSEGTLILRVTANRSIEKDTIYSFSFALKNPLLTSEPKYGIGHSPPDVFISSSSSRTIPPVIMSWDQGAPCLDYLSLLSSVDSIQNAIQVSNASRVYAGYQLRLDNELVGVVRVLNLTVWVQRAQGETSSEPHLEGSQACVIVPGARRGYARPFLIVKPGISAALCSQQSSFQDTNNSVSLIFATSMLMSSWQIATLTVTGLSGMSGVQPVRIQHVGGKLVFEEEAELVPRSGEMILRVVADLTWLPYETTWISFNLVNPKYSIRNNLVEFWFRDFQSSLTFQGVFLDPQTLQQTSLIVQESHFLIKTAYQSTPLPSALNNITVHFSHSSRLTAATLTLHGLTGSQTPDDNVLPLVPSSDSQLFLPTESRWNQSSGQLIVPCDKDIPPGATISFQFSLRNPPFENLVLTPLIEISSADLTIPPTAFDINHHYPCIGTTSLMYDFYVCFNHAMEVVSVEEAQIQKGSMISIEGDLIVVDEVLGEQLQIEMKHKVSSNTMYKAGTPVCHVFPGTTTLDVNPLQTLAPGFQVIRMAQNNPTPGSLNQISVTFVANVLMEVGAVSAVVVSGFKGTGAQVMTIVGTQVDVNGTDSAVFDHKGVWNESAGSLTLTIAEGKSIMPGRYYSVTFVVINPPNPLLQTPDFVLSARCFHSDSSIYYQVTQRNQTTALQEYNQTLVLELPCLVSAFATFPEKEQSDSHQVEFS</sequence>
<dbReference type="InterPro" id="IPR011936">
    <property type="entry name" value="Myxo_disulph_rpt"/>
</dbReference>
<dbReference type="SUPFAM" id="SSF56988">
    <property type="entry name" value="Anthrax protective antigen"/>
    <property type="match status" value="1"/>
</dbReference>
<reference evidence="6" key="2">
    <citation type="submission" date="2012-11" db="EMBL/GenBank/DDBJ databases">
        <authorList>
            <person name="Kuo A."/>
            <person name="Curtis B.A."/>
            <person name="Tanifuji G."/>
            <person name="Burki F."/>
            <person name="Gruber A."/>
            <person name="Irimia M."/>
            <person name="Maruyama S."/>
            <person name="Arias M.C."/>
            <person name="Ball S.G."/>
            <person name="Gile G.H."/>
            <person name="Hirakawa Y."/>
            <person name="Hopkins J.F."/>
            <person name="Rensing S.A."/>
            <person name="Schmutz J."/>
            <person name="Symeonidi A."/>
            <person name="Elias M."/>
            <person name="Eveleigh R.J."/>
            <person name="Herman E.K."/>
            <person name="Klute M.J."/>
            <person name="Nakayama T."/>
            <person name="Obornik M."/>
            <person name="Reyes-Prieto A."/>
            <person name="Armbrust E.V."/>
            <person name="Aves S.J."/>
            <person name="Beiko R.G."/>
            <person name="Coutinho P."/>
            <person name="Dacks J.B."/>
            <person name="Durnford D.G."/>
            <person name="Fast N.M."/>
            <person name="Green B.R."/>
            <person name="Grisdale C."/>
            <person name="Hempe F."/>
            <person name="Henrissat B."/>
            <person name="Hoppner M.P."/>
            <person name="Ishida K.-I."/>
            <person name="Kim E."/>
            <person name="Koreny L."/>
            <person name="Kroth P.G."/>
            <person name="Liu Y."/>
            <person name="Malik S.-B."/>
            <person name="Maier U.G."/>
            <person name="McRose D."/>
            <person name="Mock T."/>
            <person name="Neilson J.A."/>
            <person name="Onodera N.T."/>
            <person name="Poole A.M."/>
            <person name="Pritham E.J."/>
            <person name="Richards T.A."/>
            <person name="Rocap G."/>
            <person name="Roy S.W."/>
            <person name="Sarai C."/>
            <person name="Schaack S."/>
            <person name="Shirato S."/>
            <person name="Slamovits C.H."/>
            <person name="Spencer D.F."/>
            <person name="Suzuki S."/>
            <person name="Worden A.Z."/>
            <person name="Zauner S."/>
            <person name="Barry K."/>
            <person name="Bell C."/>
            <person name="Bharti A.K."/>
            <person name="Crow J.A."/>
            <person name="Grimwood J."/>
            <person name="Kramer R."/>
            <person name="Lindquist E."/>
            <person name="Lucas S."/>
            <person name="Salamov A."/>
            <person name="McFadden G.I."/>
            <person name="Lane C.E."/>
            <person name="Keeling P.J."/>
            <person name="Gray M.W."/>
            <person name="Grigoriev I.V."/>
            <person name="Archibald J.M."/>
        </authorList>
    </citation>
    <scope>NUCLEOTIDE SEQUENCE</scope>
    <source>
        <strain evidence="6">CCMP2712</strain>
    </source>
</reference>
<dbReference type="InterPro" id="IPR043543">
    <property type="entry name" value="PAPPA/PAPPA2"/>
</dbReference>
<protein>
    <recommendedName>
        <fullName evidence="7">GPS domain-containing protein</fullName>
    </recommendedName>
</protein>
<evidence type="ECO:0000313" key="5">
    <source>
        <dbReference type="EnsemblProtists" id="EKX51708"/>
    </source>
</evidence>
<dbReference type="PaxDb" id="55529-EKX51708"/>
<dbReference type="RefSeq" id="XP_005838688.1">
    <property type="nucleotide sequence ID" value="XM_005838631.1"/>
</dbReference>
<evidence type="ECO:0000313" key="6">
    <source>
        <dbReference type="Proteomes" id="UP000011087"/>
    </source>
</evidence>
<keyword evidence="1" id="KW-0732">Signal</keyword>
<dbReference type="GeneID" id="17308668"/>
<accession>L1JUD9</accession>
<keyword evidence="6" id="KW-1185">Reference proteome</keyword>
<dbReference type="KEGG" id="gtt:GUITHDRAFT_102312"/>
<gene>
    <name evidence="4" type="ORF">GUITHDRAFT_102312</name>
</gene>
<organism evidence="4">
    <name type="scientific">Guillardia theta (strain CCMP2712)</name>
    <name type="common">Cryptophyte</name>
    <dbReference type="NCBI Taxonomy" id="905079"/>
    <lineage>
        <taxon>Eukaryota</taxon>
        <taxon>Cryptophyceae</taxon>
        <taxon>Pyrenomonadales</taxon>
        <taxon>Geminigeraceae</taxon>
        <taxon>Guillardia</taxon>
    </lineage>
</organism>
<keyword evidence="3" id="KW-1015">Disulfide bond</keyword>
<evidence type="ECO:0000256" key="3">
    <source>
        <dbReference type="ARBA" id="ARBA00023157"/>
    </source>
</evidence>
<dbReference type="NCBIfam" id="TIGR02232">
    <property type="entry name" value="myxo_disulf_rpt"/>
    <property type="match status" value="2"/>
</dbReference>
<dbReference type="GO" id="GO:0004222">
    <property type="term" value="F:metalloendopeptidase activity"/>
    <property type="evidence" value="ECO:0007669"/>
    <property type="project" value="TreeGrafter"/>
</dbReference>
<dbReference type="HOGENOM" id="CLU_226477_0_0_1"/>
<reference evidence="5" key="3">
    <citation type="submission" date="2016-03" db="UniProtKB">
        <authorList>
            <consortium name="EnsemblProtists"/>
        </authorList>
    </citation>
    <scope>IDENTIFICATION</scope>
</reference>
<dbReference type="Proteomes" id="UP000011087">
    <property type="component" value="Unassembled WGS sequence"/>
</dbReference>
<name>L1JUD9_GUITC</name>
<evidence type="ECO:0000256" key="1">
    <source>
        <dbReference type="ARBA" id="ARBA00022729"/>
    </source>
</evidence>
<reference evidence="4 6" key="1">
    <citation type="journal article" date="2012" name="Nature">
        <title>Algal genomes reveal evolutionary mosaicism and the fate of nucleomorphs.</title>
        <authorList>
            <consortium name="DOE Joint Genome Institute"/>
            <person name="Curtis B.A."/>
            <person name="Tanifuji G."/>
            <person name="Burki F."/>
            <person name="Gruber A."/>
            <person name="Irimia M."/>
            <person name="Maruyama S."/>
            <person name="Arias M.C."/>
            <person name="Ball S.G."/>
            <person name="Gile G.H."/>
            <person name="Hirakawa Y."/>
            <person name="Hopkins J.F."/>
            <person name="Kuo A."/>
            <person name="Rensing S.A."/>
            <person name="Schmutz J."/>
            <person name="Symeonidi A."/>
            <person name="Elias M."/>
            <person name="Eveleigh R.J."/>
            <person name="Herman E.K."/>
            <person name="Klute M.J."/>
            <person name="Nakayama T."/>
            <person name="Obornik M."/>
            <person name="Reyes-Prieto A."/>
            <person name="Armbrust E.V."/>
            <person name="Aves S.J."/>
            <person name="Beiko R.G."/>
            <person name="Coutinho P."/>
            <person name="Dacks J.B."/>
            <person name="Durnford D.G."/>
            <person name="Fast N.M."/>
            <person name="Green B.R."/>
            <person name="Grisdale C.J."/>
            <person name="Hempel F."/>
            <person name="Henrissat B."/>
            <person name="Hoppner M.P."/>
            <person name="Ishida K."/>
            <person name="Kim E."/>
            <person name="Koreny L."/>
            <person name="Kroth P.G."/>
            <person name="Liu Y."/>
            <person name="Malik S.B."/>
            <person name="Maier U.G."/>
            <person name="McRose D."/>
            <person name="Mock T."/>
            <person name="Neilson J.A."/>
            <person name="Onodera N.T."/>
            <person name="Poole A.M."/>
            <person name="Pritham E.J."/>
            <person name="Richards T.A."/>
            <person name="Rocap G."/>
            <person name="Roy S.W."/>
            <person name="Sarai C."/>
            <person name="Schaack S."/>
            <person name="Shirato S."/>
            <person name="Slamovits C.H."/>
            <person name="Spencer D.F."/>
            <person name="Suzuki S."/>
            <person name="Worden A.Z."/>
            <person name="Zauner S."/>
            <person name="Barry K."/>
            <person name="Bell C."/>
            <person name="Bharti A.K."/>
            <person name="Crow J.A."/>
            <person name="Grimwood J."/>
            <person name="Kramer R."/>
            <person name="Lindquist E."/>
            <person name="Lucas S."/>
            <person name="Salamov A."/>
            <person name="McFadden G.I."/>
            <person name="Lane C.E."/>
            <person name="Keeling P.J."/>
            <person name="Gray M.W."/>
            <person name="Grigoriev I.V."/>
            <person name="Archibald J.M."/>
        </authorList>
    </citation>
    <scope>NUCLEOTIDE SEQUENCE</scope>
    <source>
        <strain evidence="4 6">CCMP2712</strain>
    </source>
</reference>
<dbReference type="PANTHER" id="PTHR46130">
    <property type="entry name" value="LAMGL DOMAIN-CONTAINING PROTEIN"/>
    <property type="match status" value="1"/>
</dbReference>
<dbReference type="GO" id="GO:0006508">
    <property type="term" value="P:proteolysis"/>
    <property type="evidence" value="ECO:0007669"/>
    <property type="project" value="TreeGrafter"/>
</dbReference>
<dbReference type="Pfam" id="PF13948">
    <property type="entry name" value="DUF4215"/>
    <property type="match status" value="2"/>
</dbReference>
<dbReference type="GO" id="GO:0007166">
    <property type="term" value="P:cell surface receptor signaling pathway"/>
    <property type="evidence" value="ECO:0007669"/>
    <property type="project" value="TreeGrafter"/>
</dbReference>
<keyword evidence="2" id="KW-0677">Repeat</keyword>
<dbReference type="EnsemblProtists" id="EKX51708">
    <property type="protein sequence ID" value="EKX51708"/>
    <property type="gene ID" value="GUITHDRAFT_102312"/>
</dbReference>
<dbReference type="GO" id="GO:0005615">
    <property type="term" value="C:extracellular space"/>
    <property type="evidence" value="ECO:0007669"/>
    <property type="project" value="TreeGrafter"/>
</dbReference>
<dbReference type="EMBL" id="JH992974">
    <property type="protein sequence ID" value="EKX51708.1"/>
    <property type="molecule type" value="Genomic_DNA"/>
</dbReference>
<dbReference type="OrthoDB" id="536211at2759"/>
<proteinExistence type="predicted"/>
<evidence type="ECO:0000256" key="2">
    <source>
        <dbReference type="ARBA" id="ARBA00022737"/>
    </source>
</evidence>
<dbReference type="eggNOG" id="ENOG502S6T0">
    <property type="taxonomic scope" value="Eukaryota"/>
</dbReference>
<evidence type="ECO:0008006" key="7">
    <source>
        <dbReference type="Google" id="ProtNLM"/>
    </source>
</evidence>
<evidence type="ECO:0000313" key="4">
    <source>
        <dbReference type="EMBL" id="EKX51708.1"/>
    </source>
</evidence>